<evidence type="ECO:0000313" key="2">
    <source>
        <dbReference type="Proteomes" id="UP001268610"/>
    </source>
</evidence>
<evidence type="ECO:0000313" key="1">
    <source>
        <dbReference type="EMBL" id="MDR9774512.1"/>
    </source>
</evidence>
<dbReference type="EMBL" id="JAVLSF010000009">
    <property type="protein sequence ID" value="MDR9774512.1"/>
    <property type="molecule type" value="Genomic_DNA"/>
</dbReference>
<proteinExistence type="predicted"/>
<dbReference type="AlphaFoldDB" id="A0AAJ2LKN9"/>
<sequence>MTTEGLATAASTRMLEYRRIRLYERCGFTSVLRGREFSKSMGIEREGASGEAVG</sequence>
<gene>
    <name evidence="1" type="ORF">RJJ65_17945</name>
</gene>
<protein>
    <submittedName>
        <fullName evidence="1">Uncharacterized protein</fullName>
    </submittedName>
</protein>
<organism evidence="1 2">
    <name type="scientific">Rhizobium hidalgonense</name>
    <dbReference type="NCBI Taxonomy" id="1538159"/>
    <lineage>
        <taxon>Bacteria</taxon>
        <taxon>Pseudomonadati</taxon>
        <taxon>Pseudomonadota</taxon>
        <taxon>Alphaproteobacteria</taxon>
        <taxon>Hyphomicrobiales</taxon>
        <taxon>Rhizobiaceae</taxon>
        <taxon>Rhizobium/Agrobacterium group</taxon>
        <taxon>Rhizobium</taxon>
    </lineage>
</organism>
<accession>A0AAJ2LKN9</accession>
<dbReference type="RefSeq" id="WP_244597341.1">
    <property type="nucleotide sequence ID" value="NZ_CP054027.1"/>
</dbReference>
<name>A0AAJ2LKN9_9HYPH</name>
<comment type="caution">
    <text evidence="1">The sequence shown here is derived from an EMBL/GenBank/DDBJ whole genome shotgun (WGS) entry which is preliminary data.</text>
</comment>
<reference evidence="1" key="1">
    <citation type="submission" date="2023-04" db="EMBL/GenBank/DDBJ databases">
        <title>Genomic characterization of faba bean (Vicia faba) microsymbionts in Mexican soils.</title>
        <authorList>
            <person name="Rivera Orduna F.N."/>
            <person name="Guevara-Luna J."/>
            <person name="Yan J."/>
            <person name="Arroyo-Herrera I."/>
            <person name="Li Y."/>
            <person name="Vasquez-Murrieta M.S."/>
            <person name="Wang E.T."/>
        </authorList>
    </citation>
    <scope>NUCLEOTIDE SEQUENCE</scope>
    <source>
        <strain evidence="1">CH26</strain>
    </source>
</reference>
<dbReference type="Proteomes" id="UP001268610">
    <property type="component" value="Unassembled WGS sequence"/>
</dbReference>